<dbReference type="Pfam" id="PF13561">
    <property type="entry name" value="adh_short_C2"/>
    <property type="match status" value="1"/>
</dbReference>
<dbReference type="RefSeq" id="WP_112208022.1">
    <property type="nucleotide sequence ID" value="NZ_JAGIPM010000007.1"/>
</dbReference>
<dbReference type="CDD" id="cd05233">
    <property type="entry name" value="SDR_c"/>
    <property type="match status" value="1"/>
</dbReference>
<dbReference type="PRINTS" id="PR00080">
    <property type="entry name" value="SDRFAMILY"/>
</dbReference>
<sequence length="254" mass="26334">MTRLSNKVAIVTGASSGIGRATAKLLAAEGARVIVGARRQTELDSLVVEIEAAGGQAVAAAGDVRIEDYHRHLVATALQHYGKLDIAFNNAGTLGESGPTTGVSEQGFADTLAINLTASFLAAKHQVAAMEKNSSGSIIFTSTFVGYSYSFPGVAAYSASKSGLIGLTQALAAEFGPKNIRVNAILPGAVDTDMYREMNETPEKQAFIAALHALKRVATAEEIAKSVLYFASDDSSFVTGTASLVDGGTSITRT</sequence>
<dbReference type="PRINTS" id="PR00081">
    <property type="entry name" value="GDHRDH"/>
</dbReference>
<name>A0AAW8M0Z1_AGRTU</name>
<dbReference type="EMBL" id="JAVDSW010000006">
    <property type="protein sequence ID" value="MDR6704804.1"/>
    <property type="molecule type" value="Genomic_DNA"/>
</dbReference>
<dbReference type="NCBIfam" id="NF005559">
    <property type="entry name" value="PRK07231.1"/>
    <property type="match status" value="1"/>
</dbReference>
<dbReference type="PANTHER" id="PTHR43943:SF2">
    <property type="entry name" value="DEHYDROGENASE_REDUCTASE 4"/>
    <property type="match status" value="1"/>
</dbReference>
<accession>A0AAW8M0Z1</accession>
<dbReference type="Proteomes" id="UP001265315">
    <property type="component" value="Unassembled WGS sequence"/>
</dbReference>
<organism evidence="2 3">
    <name type="scientific">Agrobacterium tumefaciens</name>
    <dbReference type="NCBI Taxonomy" id="358"/>
    <lineage>
        <taxon>Bacteria</taxon>
        <taxon>Pseudomonadati</taxon>
        <taxon>Pseudomonadota</taxon>
        <taxon>Alphaproteobacteria</taxon>
        <taxon>Hyphomicrobiales</taxon>
        <taxon>Rhizobiaceae</taxon>
        <taxon>Rhizobium/Agrobacterium group</taxon>
        <taxon>Agrobacterium</taxon>
        <taxon>Agrobacterium tumefaciens complex</taxon>
    </lineage>
</organism>
<evidence type="ECO:0000256" key="1">
    <source>
        <dbReference type="ARBA" id="ARBA00006484"/>
    </source>
</evidence>
<protein>
    <submittedName>
        <fullName evidence="2">NAD(P)-dependent dehydrogenase (Short-subunit alcohol dehydrogenase family)</fullName>
    </submittedName>
</protein>
<dbReference type="PANTHER" id="PTHR43943">
    <property type="entry name" value="DEHYDROGENASE/REDUCTASE (SDR FAMILY) MEMBER 4"/>
    <property type="match status" value="1"/>
</dbReference>
<dbReference type="FunFam" id="3.40.50.720:FF:000084">
    <property type="entry name" value="Short-chain dehydrogenase reductase"/>
    <property type="match status" value="1"/>
</dbReference>
<gene>
    <name evidence="2" type="ORF">J2W61_004679</name>
</gene>
<dbReference type="NCBIfam" id="NF005681">
    <property type="entry name" value="PRK07478.1"/>
    <property type="match status" value="1"/>
</dbReference>
<dbReference type="InterPro" id="IPR002347">
    <property type="entry name" value="SDR_fam"/>
</dbReference>
<dbReference type="Gene3D" id="3.40.50.720">
    <property type="entry name" value="NAD(P)-binding Rossmann-like Domain"/>
    <property type="match status" value="1"/>
</dbReference>
<reference evidence="2" key="1">
    <citation type="submission" date="2023-07" db="EMBL/GenBank/DDBJ databases">
        <title>Sorghum-associated microbial communities from plants grown in Nebraska, USA.</title>
        <authorList>
            <person name="Schachtman D."/>
        </authorList>
    </citation>
    <scope>NUCLEOTIDE SEQUENCE</scope>
    <source>
        <strain evidence="2">1457</strain>
    </source>
</reference>
<dbReference type="SUPFAM" id="SSF51735">
    <property type="entry name" value="NAD(P)-binding Rossmann-fold domains"/>
    <property type="match status" value="1"/>
</dbReference>
<comment type="similarity">
    <text evidence="1">Belongs to the short-chain dehydrogenases/reductases (SDR) family.</text>
</comment>
<evidence type="ECO:0000313" key="2">
    <source>
        <dbReference type="EMBL" id="MDR6704804.1"/>
    </source>
</evidence>
<dbReference type="AlphaFoldDB" id="A0AAW8M0Z1"/>
<proteinExistence type="inferred from homology"/>
<dbReference type="InterPro" id="IPR036291">
    <property type="entry name" value="NAD(P)-bd_dom_sf"/>
</dbReference>
<comment type="caution">
    <text evidence="2">The sequence shown here is derived from an EMBL/GenBank/DDBJ whole genome shotgun (WGS) entry which is preliminary data.</text>
</comment>
<evidence type="ECO:0000313" key="3">
    <source>
        <dbReference type="Proteomes" id="UP001265315"/>
    </source>
</evidence>